<keyword evidence="5 8" id="KW-0103">Bromodomain</keyword>
<dbReference type="Proteomes" id="UP000694621">
    <property type="component" value="Unplaced"/>
</dbReference>
<evidence type="ECO:0000256" key="1">
    <source>
        <dbReference type="ARBA" id="ARBA00004123"/>
    </source>
</evidence>
<feature type="domain" description="Bromo" evidence="10">
    <location>
        <begin position="257"/>
        <end position="300"/>
    </location>
</feature>
<comment type="subcellular location">
    <subcellularLocation>
        <location evidence="1">Nucleus</location>
    </subcellularLocation>
</comment>
<dbReference type="GO" id="GO:0016586">
    <property type="term" value="C:RSC-type complex"/>
    <property type="evidence" value="ECO:0007669"/>
    <property type="project" value="InterPro"/>
</dbReference>
<evidence type="ECO:0000313" key="11">
    <source>
        <dbReference type="Ensembl" id="ENSAMXP00005029298.1"/>
    </source>
</evidence>
<dbReference type="InterPro" id="IPR037382">
    <property type="entry name" value="Rsc/polybromo"/>
</dbReference>
<keyword evidence="2" id="KW-0677">Repeat</keyword>
<dbReference type="PANTHER" id="PTHR16062:SF19">
    <property type="entry name" value="PROTEIN POLYBROMO-1"/>
    <property type="match status" value="1"/>
</dbReference>
<dbReference type="SMART" id="SM00297">
    <property type="entry name" value="BROMO"/>
    <property type="match status" value="3"/>
</dbReference>
<dbReference type="Ensembl" id="ENSAMXT00005032124.1">
    <property type="protein sequence ID" value="ENSAMXP00005029298.1"/>
    <property type="gene ID" value="ENSAMXG00005008567.1"/>
</dbReference>
<keyword evidence="3" id="KW-0156">Chromatin regulator</keyword>
<accession>A0A8B9K311</accession>
<dbReference type="GO" id="GO:0006368">
    <property type="term" value="P:transcription elongation by RNA polymerase II"/>
    <property type="evidence" value="ECO:0007669"/>
    <property type="project" value="TreeGrafter"/>
</dbReference>
<dbReference type="PRINTS" id="PR00503">
    <property type="entry name" value="BROMODOMAIN"/>
</dbReference>
<dbReference type="FunFam" id="1.20.920.10:FF:000006">
    <property type="entry name" value="protein polybromo-1 isoform X1"/>
    <property type="match status" value="1"/>
</dbReference>
<dbReference type="SUPFAM" id="SSF47370">
    <property type="entry name" value="Bromodomain"/>
    <property type="match status" value="3"/>
</dbReference>
<proteinExistence type="predicted"/>
<keyword evidence="7" id="KW-0539">Nucleus</keyword>
<dbReference type="InterPro" id="IPR018359">
    <property type="entry name" value="Bromodomain_CS"/>
</dbReference>
<evidence type="ECO:0000256" key="7">
    <source>
        <dbReference type="ARBA" id="ARBA00023242"/>
    </source>
</evidence>
<keyword evidence="4" id="KW-0805">Transcription regulation</keyword>
<dbReference type="FunFam" id="1.20.920.10:FF:000009">
    <property type="entry name" value="Protein polybromo-1 isoform 1"/>
    <property type="match status" value="1"/>
</dbReference>
<evidence type="ECO:0000256" key="5">
    <source>
        <dbReference type="ARBA" id="ARBA00023117"/>
    </source>
</evidence>
<evidence type="ECO:0000256" key="3">
    <source>
        <dbReference type="ARBA" id="ARBA00022853"/>
    </source>
</evidence>
<dbReference type="Pfam" id="PF00439">
    <property type="entry name" value="Bromodomain"/>
    <property type="match status" value="3"/>
</dbReference>
<evidence type="ECO:0000256" key="6">
    <source>
        <dbReference type="ARBA" id="ARBA00023163"/>
    </source>
</evidence>
<dbReference type="AlphaFoldDB" id="A0A8B9K311"/>
<dbReference type="GO" id="GO:0006338">
    <property type="term" value="P:chromatin remodeling"/>
    <property type="evidence" value="ECO:0007669"/>
    <property type="project" value="InterPro"/>
</dbReference>
<feature type="domain" description="Bromo" evidence="10">
    <location>
        <begin position="1"/>
        <end position="43"/>
    </location>
</feature>
<protein>
    <submittedName>
        <fullName evidence="11">Polybromo 1, like</fullName>
    </submittedName>
</protein>
<dbReference type="GO" id="GO:0003682">
    <property type="term" value="F:chromatin binding"/>
    <property type="evidence" value="ECO:0007669"/>
    <property type="project" value="TreeGrafter"/>
</dbReference>
<evidence type="ECO:0000256" key="8">
    <source>
        <dbReference type="PROSITE-ProRule" id="PRU00035"/>
    </source>
</evidence>
<dbReference type="PROSITE" id="PS00633">
    <property type="entry name" value="BROMODOMAIN_1"/>
    <property type="match status" value="1"/>
</dbReference>
<sequence>MDLRTIEHNIRIDRYNNEEAFIKDVKLMFRNARHYNEEGSQVYNDSGILEKIVKDKLKELGPAPEDDDVGSPKAKLRRSGGTASPKKARSQTTPLQQKLSDLFEAIRNFTDNRGRRLSTVFLRLPSRSELPDYYAAIKRPIDMERIRSHMVQGRYQDVESMAEDFILMFNNACTYNEPESLIYRDALLLHRAFLEARRRLEEDDEASAAVSVAPLIRELIRSLFVSVMSHQDDEGRCYSDSLAEVPAVDPANPEDPPLNLEVIRNNVENGRYRRLDVFQEHFFEMLEKARRLNRTDSEIFEDSVELQQFFVKIRDELCKNGEILLSPALSYTFKHLHADIDQEKREKLPQEIEEDQLKGEEEKKVMPMFVAPPPKPQRLLHSEAYLKYIEGLSADSPTISKWDQSLKAQRTDGRLSREQESRLPSHWLKSKGAHTTMADALWRLRDLMMRDTLNIRQAYNL</sequence>
<reference evidence="11" key="1">
    <citation type="submission" date="2025-08" db="UniProtKB">
        <authorList>
            <consortium name="Ensembl"/>
        </authorList>
    </citation>
    <scope>IDENTIFICATION</scope>
</reference>
<dbReference type="CDD" id="cd05515">
    <property type="entry name" value="Bromo_polybromo_V"/>
    <property type="match status" value="1"/>
</dbReference>
<dbReference type="InterPro" id="IPR036427">
    <property type="entry name" value="Bromodomain-like_sf"/>
</dbReference>
<feature type="region of interest" description="Disordered" evidence="9">
    <location>
        <begin position="60"/>
        <end position="94"/>
    </location>
</feature>
<evidence type="ECO:0000256" key="4">
    <source>
        <dbReference type="ARBA" id="ARBA00023015"/>
    </source>
</evidence>
<name>A0A8B9K311_ASTMX</name>
<dbReference type="CDD" id="cd05526">
    <property type="entry name" value="Bromo_polybromo_VI"/>
    <property type="match status" value="1"/>
</dbReference>
<feature type="domain" description="Bromo" evidence="10">
    <location>
        <begin position="113"/>
        <end position="183"/>
    </location>
</feature>
<evidence type="ECO:0000256" key="9">
    <source>
        <dbReference type="SAM" id="MobiDB-lite"/>
    </source>
</evidence>
<dbReference type="InterPro" id="IPR037968">
    <property type="entry name" value="PBRM1_BD5"/>
</dbReference>
<evidence type="ECO:0000256" key="2">
    <source>
        <dbReference type="ARBA" id="ARBA00022737"/>
    </source>
</evidence>
<dbReference type="InterPro" id="IPR001487">
    <property type="entry name" value="Bromodomain"/>
</dbReference>
<dbReference type="PROSITE" id="PS50014">
    <property type="entry name" value="BROMODOMAIN_2"/>
    <property type="match status" value="3"/>
</dbReference>
<evidence type="ECO:0000313" key="12">
    <source>
        <dbReference type="Proteomes" id="UP000694621"/>
    </source>
</evidence>
<organism evidence="11 12">
    <name type="scientific">Astyanax mexicanus</name>
    <name type="common">Blind cave fish</name>
    <name type="synonym">Astyanax fasciatus mexicanus</name>
    <dbReference type="NCBI Taxonomy" id="7994"/>
    <lineage>
        <taxon>Eukaryota</taxon>
        <taxon>Metazoa</taxon>
        <taxon>Chordata</taxon>
        <taxon>Craniata</taxon>
        <taxon>Vertebrata</taxon>
        <taxon>Euteleostomi</taxon>
        <taxon>Actinopterygii</taxon>
        <taxon>Neopterygii</taxon>
        <taxon>Teleostei</taxon>
        <taxon>Ostariophysi</taxon>
        <taxon>Characiformes</taxon>
        <taxon>Characoidei</taxon>
        <taxon>Acestrorhamphidae</taxon>
        <taxon>Acestrorhamphinae</taxon>
        <taxon>Astyanax</taxon>
    </lineage>
</organism>
<dbReference type="Gene3D" id="1.20.920.10">
    <property type="entry name" value="Bromodomain-like"/>
    <property type="match status" value="3"/>
</dbReference>
<dbReference type="PANTHER" id="PTHR16062">
    <property type="entry name" value="SWI/SNF-RELATED"/>
    <property type="match status" value="1"/>
</dbReference>
<keyword evidence="6" id="KW-0804">Transcription</keyword>
<evidence type="ECO:0000259" key="10">
    <source>
        <dbReference type="PROSITE" id="PS50014"/>
    </source>
</evidence>